<gene>
    <name evidence="3" type="ORF">ACFPQB_03665</name>
</gene>
<feature type="compositionally biased region" description="Pro residues" evidence="1">
    <location>
        <begin position="246"/>
        <end position="256"/>
    </location>
</feature>
<feature type="transmembrane region" description="Helical" evidence="2">
    <location>
        <begin position="216"/>
        <end position="239"/>
    </location>
</feature>
<evidence type="ECO:0000313" key="3">
    <source>
        <dbReference type="EMBL" id="MFC5728000.1"/>
    </source>
</evidence>
<dbReference type="EMBL" id="JBHSNS010000001">
    <property type="protein sequence ID" value="MFC5728000.1"/>
    <property type="molecule type" value="Genomic_DNA"/>
</dbReference>
<keyword evidence="2" id="KW-0472">Membrane</keyword>
<proteinExistence type="predicted"/>
<keyword evidence="2" id="KW-0812">Transmembrane</keyword>
<dbReference type="Proteomes" id="UP001596072">
    <property type="component" value="Unassembled WGS sequence"/>
</dbReference>
<accession>A0ABW0ZAH9</accession>
<protein>
    <submittedName>
        <fullName evidence="3">Uncharacterized protein</fullName>
    </submittedName>
</protein>
<sequence>MELHEALRELVASHGTSILADATGFRGVLDDVLEEDQASTGDINLLVDAVRFDALTPLTQMIDGGADPARAVEEAGMRLARNRGGDDQAASSWASAVLGYAVGRVPEAVVMRYRSHRPASTALPPPGAAAAGPPLQSPPQTAWPSPPTMLPGHGSAPQPGQPGQPGQLPYGQPGYGPPSYGQPGSVPPVGSVPQPGSYGAQPHGFAPAPPKKKSPLVWVAAAVVGLVVVAAGVTGLVFVSGDEDPGPGPGPSPGPETPTVDVDPAAIDSRYDSLASKITTGATDCKVGTAGSGEKEVIECTVPAGSLRLVTYADAESLTAARTARVDHRAGTLSSDKGATALYQFDPERGGTSDPAIVYWDSQHKLQSATITGDAGSKLDSLKTIYTSTSPRVVEPVNPQHPVLREFININMSVSSCTRQLTYFAGETEESSCQANVDGVVVNVGRYSTQRAMRADRKYYRSQYQKAPTKGSGGTWKFGEGPAEGAYYAYLDSTGETATLYWDWNKADCHCYGVAWSFDGDLQKLEDWWPSE</sequence>
<feature type="compositionally biased region" description="Low complexity" evidence="1">
    <location>
        <begin position="164"/>
        <end position="199"/>
    </location>
</feature>
<feature type="compositionally biased region" description="Low complexity" evidence="1">
    <location>
        <begin position="120"/>
        <end position="140"/>
    </location>
</feature>
<keyword evidence="4" id="KW-1185">Reference proteome</keyword>
<evidence type="ECO:0000256" key="1">
    <source>
        <dbReference type="SAM" id="MobiDB-lite"/>
    </source>
</evidence>
<evidence type="ECO:0000256" key="2">
    <source>
        <dbReference type="SAM" id="Phobius"/>
    </source>
</evidence>
<feature type="region of interest" description="Disordered" evidence="1">
    <location>
        <begin position="120"/>
        <end position="212"/>
    </location>
</feature>
<reference evidence="4" key="1">
    <citation type="journal article" date="2019" name="Int. J. Syst. Evol. Microbiol.">
        <title>The Global Catalogue of Microorganisms (GCM) 10K type strain sequencing project: providing services to taxonomists for standard genome sequencing and annotation.</title>
        <authorList>
            <consortium name="The Broad Institute Genomics Platform"/>
            <consortium name="The Broad Institute Genome Sequencing Center for Infectious Disease"/>
            <person name="Wu L."/>
            <person name="Ma J."/>
        </authorList>
    </citation>
    <scope>NUCLEOTIDE SEQUENCE [LARGE SCALE GENOMIC DNA]</scope>
    <source>
        <strain evidence="4">YIM 94188</strain>
    </source>
</reference>
<evidence type="ECO:0000313" key="4">
    <source>
        <dbReference type="Proteomes" id="UP001596072"/>
    </source>
</evidence>
<feature type="region of interest" description="Disordered" evidence="1">
    <location>
        <begin position="240"/>
        <end position="262"/>
    </location>
</feature>
<name>A0ABW0ZAH9_9ACTN</name>
<keyword evidence="2" id="KW-1133">Transmembrane helix</keyword>
<comment type="caution">
    <text evidence="3">The sequence shown here is derived from an EMBL/GenBank/DDBJ whole genome shotgun (WGS) entry which is preliminary data.</text>
</comment>
<dbReference type="RefSeq" id="WP_136436332.1">
    <property type="nucleotide sequence ID" value="NZ_JBHSNS010000001.1"/>
</dbReference>
<organism evidence="3 4">
    <name type="scientific">Nocardioides vastitatis</name>
    <dbReference type="NCBI Taxonomy" id="2568655"/>
    <lineage>
        <taxon>Bacteria</taxon>
        <taxon>Bacillati</taxon>
        <taxon>Actinomycetota</taxon>
        <taxon>Actinomycetes</taxon>
        <taxon>Propionibacteriales</taxon>
        <taxon>Nocardioidaceae</taxon>
        <taxon>Nocardioides</taxon>
    </lineage>
</organism>